<dbReference type="Pfam" id="PF24781">
    <property type="entry name" value="FANCA_helical"/>
    <property type="match status" value="1"/>
</dbReference>
<dbReference type="PRINTS" id="PR00826">
    <property type="entry name" value="FANCONIAGENE"/>
</dbReference>
<organism evidence="5 6">
    <name type="scientific">Pelobates cultripes</name>
    <name type="common">Western spadefoot toad</name>
    <dbReference type="NCBI Taxonomy" id="61616"/>
    <lineage>
        <taxon>Eukaryota</taxon>
        <taxon>Metazoa</taxon>
        <taxon>Chordata</taxon>
        <taxon>Craniata</taxon>
        <taxon>Vertebrata</taxon>
        <taxon>Euteleostomi</taxon>
        <taxon>Amphibia</taxon>
        <taxon>Batrachia</taxon>
        <taxon>Anura</taxon>
        <taxon>Pelobatoidea</taxon>
        <taxon>Pelobatidae</taxon>
        <taxon>Pelobates</taxon>
    </lineage>
</organism>
<evidence type="ECO:0000259" key="4">
    <source>
        <dbReference type="Pfam" id="PF24783"/>
    </source>
</evidence>
<feature type="domain" description="Fanconi anaemia group A protein N-terminal" evidence="2">
    <location>
        <begin position="3"/>
        <end position="311"/>
    </location>
</feature>
<evidence type="ECO:0000259" key="3">
    <source>
        <dbReference type="Pfam" id="PF24781"/>
    </source>
</evidence>
<protein>
    <submittedName>
        <fullName evidence="5">Fanconi anemia group A</fullName>
    </submittedName>
</protein>
<proteinExistence type="predicted"/>
<name>A0AAD1WVS4_PELCU</name>
<dbReference type="AlphaFoldDB" id="A0AAD1WVS4"/>
<dbReference type="InterPro" id="IPR003516">
    <property type="entry name" value="FANCA"/>
</dbReference>
<reference evidence="5" key="1">
    <citation type="submission" date="2022-03" db="EMBL/GenBank/DDBJ databases">
        <authorList>
            <person name="Alioto T."/>
            <person name="Alioto T."/>
            <person name="Gomez Garrido J."/>
        </authorList>
    </citation>
    <scope>NUCLEOTIDE SEQUENCE</scope>
</reference>
<feature type="domain" description="Fanconi anaemia group A protein helical" evidence="3">
    <location>
        <begin position="331"/>
        <end position="412"/>
    </location>
</feature>
<accession>A0AAD1WVS4</accession>
<evidence type="ECO:0000259" key="1">
    <source>
        <dbReference type="Pfam" id="PF03511"/>
    </source>
</evidence>
<gene>
    <name evidence="5" type="ORF">PECUL_23A055681</name>
</gene>
<dbReference type="InterPro" id="IPR055386">
    <property type="entry name" value="FANCA_helical"/>
</dbReference>
<dbReference type="Pfam" id="PF24783">
    <property type="entry name" value="FANCA_arcN"/>
    <property type="match status" value="1"/>
</dbReference>
<evidence type="ECO:0000313" key="5">
    <source>
        <dbReference type="EMBL" id="CAH2324337.1"/>
    </source>
</evidence>
<dbReference type="InterPro" id="IPR031729">
    <property type="entry name" value="Fanconi_A_N"/>
</dbReference>
<feature type="domain" description="Fanconi anaemia group A protein C-terminal" evidence="1">
    <location>
        <begin position="1002"/>
        <end position="1201"/>
    </location>
</feature>
<dbReference type="EMBL" id="OW240923">
    <property type="protein sequence ID" value="CAH2324337.1"/>
    <property type="molecule type" value="Genomic_DNA"/>
</dbReference>
<dbReference type="PANTHER" id="PTHR12047">
    <property type="entry name" value="FANCONI ANEMIA GROUP A PROTEIN"/>
    <property type="match status" value="1"/>
</dbReference>
<dbReference type="Proteomes" id="UP001295444">
    <property type="component" value="Chromosome 12"/>
</dbReference>
<dbReference type="InterPro" id="IPR055277">
    <property type="entry name" value="Fanconi_A_C"/>
</dbReference>
<dbReference type="GO" id="GO:0043240">
    <property type="term" value="C:Fanconi anaemia nuclear complex"/>
    <property type="evidence" value="ECO:0007669"/>
    <property type="project" value="InterPro"/>
</dbReference>
<sequence>MRSLCAHMEDSSHSEHLQQMASDILIVLVGNAFRPSADPAKKSEQQRITEISILILDRMLSWLLDGVSEENKEEQSHKPCIACHWLIAFDVPRYRTRLIPESLVRFYVHTLNQVLTYKPQLKASDAIRLQGNWSFAKTCPLLTDLYRKLFVVLDAVKSTAHIQLVLETQEVNWYHVLTCLSCLVICQAEAQQLVKNLLSHLLTQAFTQYELDGLITAFLFARQAALEGPAAFISYTEWFKTTFGAASSCHSSSKKSQVFLLKFLSDLVPFESPQYLKIHILHPPFVQTKYRPLLMEYISLAKTRLTDLKVSIEDMGLYEDLSAEPDKNQPQSQALQDVERAVQIFQTTSKIPASVMEASIFRRSYFTSRFLPALLTPRELPATPDYHMLLIDALKRAEKIPASLYSTYVEACEQERIRNLEGIKTMMDKSLEDEPLLRLKSALWDLRPLVIDSNRYSDVSAQVALISDKLSAVMRTRSMEAAPIALENLIPAPGSVPQYQAVADLLLTCFCHCVMAASRTNPPDRQGPWPSLYTKMLCGHHLALSAILSRLLQLLCNQAALLSDTHIVGIAVFAVHLHDCRTSLPAPNDVHSLDRFWEALFNTKCSDTMLVCLRFCVAAVSYAFCRFSMLDPDAVSRCIPPLFLQKLQHLAPRLIGEVRGEVITDAKMDISLIWRVLSRPSAAWKESVLALWHQHHLQELLKQESFRLSFKDWLLWEMALHSAKDALRDTERQDYQRWAINQVYLPESSASGGCDGDLEKACRIIVVAVLDFSNRSGLSFQQETLSQSHSRTGLIDILSRLQDLVCDLVIMGQPQSGWVSCSHFFFQIFHERLAATNDTTEMGARLTRQGELGMCCRILLGLPTSLLISVRSDRGIAALHPEDFFKFVNEEWKNLGPRGCALPYNVTIHFFRAMLTTSSQCEDPASAVNSLLIASLLECPIILTSAALWWPQIYPAIRNQCERLFGTVLPNEVEVLQEMRTAVESCLSQGLPLRHSGSPWLLAAFLHFTYQRKTFAGKTIPEYLASVSTKSTPFLLSVLFFSIMELIPSLLKEGAERKIALENCLQIVRCLEDREDSWICVFQTAPGNGEPITTLHRTASSDFIKLLPFAFYSLIPSVQTGKLIKQHNFLEVAIPMYIQLVQLFLDGSSFATSSLQSACVHYHDVITNGRSFLLRVVPKCTKPSSALTSQVMKSCDEYDPELASMLNFLQVPFDYEDLAMEPDLF</sequence>
<dbReference type="Pfam" id="PF03511">
    <property type="entry name" value="FANCA_CTD"/>
    <property type="match status" value="1"/>
</dbReference>
<dbReference type="InterPro" id="IPR055387">
    <property type="entry name" value="FANCA_arcN"/>
</dbReference>
<dbReference type="PANTHER" id="PTHR12047:SF2">
    <property type="entry name" value="FANCONI ANEMIA GROUP A PROTEIN"/>
    <property type="match status" value="1"/>
</dbReference>
<evidence type="ECO:0000313" key="6">
    <source>
        <dbReference type="Proteomes" id="UP001295444"/>
    </source>
</evidence>
<feature type="domain" description="Fanconi anaemia group A protein arcN subdomain" evidence="4">
    <location>
        <begin position="434"/>
        <end position="659"/>
    </location>
</feature>
<dbReference type="GO" id="GO:0036297">
    <property type="term" value="P:interstrand cross-link repair"/>
    <property type="evidence" value="ECO:0007669"/>
    <property type="project" value="InterPro"/>
</dbReference>
<keyword evidence="6" id="KW-1185">Reference proteome</keyword>
<dbReference type="Pfam" id="PF15865">
    <property type="entry name" value="Fanconi_A_N"/>
    <property type="match status" value="1"/>
</dbReference>
<evidence type="ECO:0000259" key="2">
    <source>
        <dbReference type="Pfam" id="PF15865"/>
    </source>
</evidence>